<accession>A0AA96V8T0</accession>
<dbReference type="KEGG" id="mees:MmiEs2_08970"/>
<feature type="transmembrane region" description="Helical" evidence="12">
    <location>
        <begin position="12"/>
        <end position="33"/>
    </location>
</feature>
<dbReference type="GO" id="GO:0005886">
    <property type="term" value="C:plasma membrane"/>
    <property type="evidence" value="ECO:0007669"/>
    <property type="project" value="UniProtKB-SubCell"/>
</dbReference>
<keyword evidence="14" id="KW-1185">Reference proteome</keyword>
<protein>
    <submittedName>
        <fullName evidence="13">Trk system potassium uptake protein TrkH</fullName>
    </submittedName>
</protein>
<dbReference type="Pfam" id="PF02386">
    <property type="entry name" value="TrkH"/>
    <property type="match status" value="1"/>
</dbReference>
<dbReference type="InterPro" id="IPR003445">
    <property type="entry name" value="Cat_transpt"/>
</dbReference>
<keyword evidence="4" id="KW-1003">Cell membrane</keyword>
<keyword evidence="9 12" id="KW-1133">Transmembrane helix</keyword>
<feature type="transmembrane region" description="Helical" evidence="12">
    <location>
        <begin position="133"/>
        <end position="153"/>
    </location>
</feature>
<dbReference type="Proteomes" id="UP001302662">
    <property type="component" value="Chromosome"/>
</dbReference>
<reference evidence="13 14" key="1">
    <citation type="submission" date="2023-07" db="EMBL/GenBank/DDBJ databases">
        <title>Closed genome sequence of Methanimicrococcus sp. Es2.</title>
        <authorList>
            <person name="Protasov E."/>
            <person name="Platt K."/>
            <person name="Reeh H."/>
            <person name="Poehlein A."/>
            <person name="Daniel R."/>
            <person name="Brune A."/>
        </authorList>
    </citation>
    <scope>NUCLEOTIDE SEQUENCE [LARGE SCALE GENOMIC DNA]</scope>
    <source>
        <strain evidence="13 14">Es2</strain>
    </source>
</reference>
<evidence type="ECO:0000256" key="10">
    <source>
        <dbReference type="ARBA" id="ARBA00023065"/>
    </source>
</evidence>
<keyword evidence="6" id="KW-0633">Potassium transport</keyword>
<organism evidence="13 14">
    <name type="scientific">Methanimicrococcus stummii</name>
    <dbReference type="NCBI Taxonomy" id="3028294"/>
    <lineage>
        <taxon>Archaea</taxon>
        <taxon>Methanobacteriati</taxon>
        <taxon>Methanobacteriota</taxon>
        <taxon>Stenosarchaea group</taxon>
        <taxon>Methanomicrobia</taxon>
        <taxon>Methanosarcinales</taxon>
        <taxon>Methanosarcinaceae</taxon>
        <taxon>Methanimicrococcus</taxon>
    </lineage>
</organism>
<dbReference type="InterPro" id="IPR004772">
    <property type="entry name" value="TrkH"/>
</dbReference>
<name>A0AA96V8T0_9EURY</name>
<evidence type="ECO:0000256" key="12">
    <source>
        <dbReference type="SAM" id="Phobius"/>
    </source>
</evidence>
<dbReference type="GO" id="GO:0015379">
    <property type="term" value="F:potassium:chloride symporter activity"/>
    <property type="evidence" value="ECO:0007669"/>
    <property type="project" value="InterPro"/>
</dbReference>
<feature type="transmembrane region" description="Helical" evidence="12">
    <location>
        <begin position="183"/>
        <end position="203"/>
    </location>
</feature>
<dbReference type="PIRSF" id="PIRSF006247">
    <property type="entry name" value="TrkH"/>
    <property type="match status" value="1"/>
</dbReference>
<keyword evidence="8" id="KW-0630">Potassium</keyword>
<feature type="transmembrane region" description="Helical" evidence="12">
    <location>
        <begin position="390"/>
        <end position="415"/>
    </location>
</feature>
<evidence type="ECO:0000256" key="4">
    <source>
        <dbReference type="ARBA" id="ARBA00022475"/>
    </source>
</evidence>
<evidence type="ECO:0000256" key="3">
    <source>
        <dbReference type="ARBA" id="ARBA00022448"/>
    </source>
</evidence>
<evidence type="ECO:0000256" key="11">
    <source>
        <dbReference type="ARBA" id="ARBA00023136"/>
    </source>
</evidence>
<feature type="transmembrane region" description="Helical" evidence="12">
    <location>
        <begin position="304"/>
        <end position="326"/>
    </location>
</feature>
<keyword evidence="3" id="KW-0813">Transport</keyword>
<feature type="transmembrane region" description="Helical" evidence="12">
    <location>
        <begin position="332"/>
        <end position="358"/>
    </location>
</feature>
<feature type="transmembrane region" description="Helical" evidence="12">
    <location>
        <begin position="39"/>
        <end position="60"/>
    </location>
</feature>
<evidence type="ECO:0000256" key="5">
    <source>
        <dbReference type="ARBA" id="ARBA00022519"/>
    </source>
</evidence>
<evidence type="ECO:0000313" key="14">
    <source>
        <dbReference type="Proteomes" id="UP001302662"/>
    </source>
</evidence>
<keyword evidence="7 12" id="KW-0812">Transmembrane</keyword>
<keyword evidence="11 12" id="KW-0472">Membrane</keyword>
<evidence type="ECO:0000313" key="13">
    <source>
        <dbReference type="EMBL" id="WNY28694.1"/>
    </source>
</evidence>
<evidence type="ECO:0000256" key="1">
    <source>
        <dbReference type="ARBA" id="ARBA00004429"/>
    </source>
</evidence>
<dbReference type="AlphaFoldDB" id="A0AA96V8T0"/>
<keyword evidence="5" id="KW-0997">Cell inner membrane</keyword>
<comment type="similarity">
    <text evidence="2">Belongs to the TrkH potassium transport family.</text>
</comment>
<evidence type="ECO:0000256" key="6">
    <source>
        <dbReference type="ARBA" id="ARBA00022538"/>
    </source>
</evidence>
<dbReference type="PANTHER" id="PTHR32024:SF2">
    <property type="entry name" value="TRK SYSTEM POTASSIUM UPTAKE PROTEIN TRKG-RELATED"/>
    <property type="match status" value="1"/>
</dbReference>
<dbReference type="PANTHER" id="PTHR32024">
    <property type="entry name" value="TRK SYSTEM POTASSIUM UPTAKE PROTEIN TRKG-RELATED"/>
    <property type="match status" value="1"/>
</dbReference>
<comment type="subcellular location">
    <subcellularLocation>
        <location evidence="1">Cell inner membrane</location>
        <topology evidence="1">Multi-pass membrane protein</topology>
    </subcellularLocation>
</comment>
<evidence type="ECO:0000256" key="8">
    <source>
        <dbReference type="ARBA" id="ARBA00022958"/>
    </source>
</evidence>
<sequence length="482" mass="54021">MARGISFKNIFSIVGRILLLLALVQIVPLGIAFYYNESIWPFLISILISVFFGLIFGYYTKDNESEWTVRESYAIVALSWLFSAVFCAIPFLLSGLSPFDAFFEAMSGVTTTGATILTEIDAWPKSLLFWRSLTQWLGGLGVVALFLAVIPKVNMRGRQLYKMEFSGPTEDKIRPKISSTAKILWNFYIGATILLAIILFVLEFPVYDAVIFALTTMSSGGFAPYDASILPFMNFKTEIVIIIFMLIAGTNFALIYKAATKGIRHLTKDEEFRTYIFFFLIVSALLTIILVRDMGYSLTLAARYAFFQISSIITTTGFVIVDYNVWSDAAKILLLLAMFTGGCSGSTAGGPTFVRWIILLRHARRDIFKFLHPNAVKPIKFNGRSLNEEVVNSTISFMILYFLAFVISTVLLGILELDLITAATTSIGTLGNIGPIFGMNSPFDSFADFPVLARVIMVANMWIGRLEIYTVILLFTREFWKR</sequence>
<feature type="transmembrane region" description="Helical" evidence="12">
    <location>
        <begin position="272"/>
        <end position="292"/>
    </location>
</feature>
<feature type="transmembrane region" description="Helical" evidence="12">
    <location>
        <begin position="239"/>
        <end position="260"/>
    </location>
</feature>
<gene>
    <name evidence="13" type="primary">trkH</name>
    <name evidence="13" type="ORF">MmiEs2_08970</name>
</gene>
<keyword evidence="10" id="KW-0406">Ion transport</keyword>
<feature type="transmembrane region" description="Helical" evidence="12">
    <location>
        <begin position="451"/>
        <end position="475"/>
    </location>
</feature>
<evidence type="ECO:0000256" key="9">
    <source>
        <dbReference type="ARBA" id="ARBA00022989"/>
    </source>
</evidence>
<evidence type="ECO:0000256" key="7">
    <source>
        <dbReference type="ARBA" id="ARBA00022692"/>
    </source>
</evidence>
<dbReference type="EMBL" id="CP131062">
    <property type="protein sequence ID" value="WNY28694.1"/>
    <property type="molecule type" value="Genomic_DNA"/>
</dbReference>
<evidence type="ECO:0000256" key="2">
    <source>
        <dbReference type="ARBA" id="ARBA00009137"/>
    </source>
</evidence>
<dbReference type="GeneID" id="85197363"/>
<dbReference type="RefSeq" id="WP_316558702.1">
    <property type="nucleotide sequence ID" value="NZ_CP131062.1"/>
</dbReference>
<feature type="transmembrane region" description="Helical" evidence="12">
    <location>
        <begin position="72"/>
        <end position="93"/>
    </location>
</feature>
<proteinExistence type="inferred from homology"/>